<keyword evidence="3 10" id="KW-0479">Metal-binding</keyword>
<keyword evidence="5 7" id="KW-0119">Carbohydrate metabolism</keyword>
<feature type="binding site" evidence="10">
    <location>
        <position position="105"/>
    </location>
    <ligand>
        <name>Zn(2+)</name>
        <dbReference type="ChEBI" id="CHEBI:29105"/>
    </ligand>
</feature>
<dbReference type="PIRSF" id="PIRSF004682">
    <property type="entry name" value="GmhB"/>
    <property type="match status" value="1"/>
</dbReference>
<keyword evidence="2 7" id="KW-0963">Cytoplasm</keyword>
<evidence type="ECO:0000256" key="6">
    <source>
        <dbReference type="ARBA" id="ARBA00031828"/>
    </source>
</evidence>
<evidence type="ECO:0000313" key="11">
    <source>
        <dbReference type="EMBL" id="EOR95550.1"/>
    </source>
</evidence>
<feature type="binding site" evidence="10">
    <location>
        <position position="134"/>
    </location>
    <ligand>
        <name>Mg(2+)</name>
        <dbReference type="ChEBI" id="CHEBI:18420"/>
    </ligand>
</feature>
<accession>R9GVJ7</accession>
<dbReference type="SUPFAM" id="SSF56784">
    <property type="entry name" value="HAD-like"/>
    <property type="match status" value="1"/>
</dbReference>
<feature type="site" description="Contributes to substrate recognition" evidence="9">
    <location>
        <position position="108"/>
    </location>
</feature>
<dbReference type="Proteomes" id="UP000014174">
    <property type="component" value="Unassembled WGS sequence"/>
</dbReference>
<comment type="cofactor">
    <cofactor evidence="10">
        <name>Zn(2+)</name>
        <dbReference type="ChEBI" id="CHEBI:29105"/>
    </cofactor>
</comment>
<dbReference type="NCBIfam" id="TIGR01662">
    <property type="entry name" value="HAD-SF-IIIA"/>
    <property type="match status" value="1"/>
</dbReference>
<keyword evidence="12" id="KW-1185">Reference proteome</keyword>
<dbReference type="EMBL" id="AQPN01000047">
    <property type="protein sequence ID" value="EOR95550.1"/>
    <property type="molecule type" value="Genomic_DNA"/>
</dbReference>
<keyword evidence="10" id="KW-0460">Magnesium</keyword>
<dbReference type="PATRIC" id="fig|1150600.3.peg.1211"/>
<dbReference type="CDD" id="cd07503">
    <property type="entry name" value="HAD_HisB-N"/>
    <property type="match status" value="1"/>
</dbReference>
<dbReference type="AlphaFoldDB" id="R9GVJ7"/>
<dbReference type="PANTHER" id="PTHR42891:SF1">
    <property type="entry name" value="D-GLYCERO-BETA-D-MANNO-HEPTOSE-1,7-BISPHOSPHATE 7-PHOSPHATASE"/>
    <property type="match status" value="1"/>
</dbReference>
<feature type="binding site" evidence="10">
    <location>
        <position position="90"/>
    </location>
    <ligand>
        <name>Zn(2+)</name>
        <dbReference type="ChEBI" id="CHEBI:29105"/>
    </ligand>
</feature>
<dbReference type="eggNOG" id="COG0241">
    <property type="taxonomic scope" value="Bacteria"/>
</dbReference>
<dbReference type="GO" id="GO:0046872">
    <property type="term" value="F:metal ion binding"/>
    <property type="evidence" value="ECO:0007669"/>
    <property type="project" value="UniProtKB-KW"/>
</dbReference>
<gene>
    <name evidence="11" type="ORF">ADIARSV_1233</name>
</gene>
<dbReference type="InterPro" id="IPR036412">
    <property type="entry name" value="HAD-like_sf"/>
</dbReference>
<evidence type="ECO:0000256" key="2">
    <source>
        <dbReference type="ARBA" id="ARBA00022490"/>
    </source>
</evidence>
<comment type="caution">
    <text evidence="11">The sequence shown here is derived from an EMBL/GenBank/DDBJ whole genome shotgun (WGS) entry which is preliminary data.</text>
</comment>
<protein>
    <recommendedName>
        <fullName evidence="6 7">D,D-heptose 1,7-bisphosphate phosphatase</fullName>
        <ecNumber evidence="7">3.1.3.-</ecNumber>
    </recommendedName>
</protein>
<dbReference type="Gene3D" id="3.40.50.1000">
    <property type="entry name" value="HAD superfamily/HAD-like"/>
    <property type="match status" value="1"/>
</dbReference>
<evidence type="ECO:0000256" key="3">
    <source>
        <dbReference type="ARBA" id="ARBA00022723"/>
    </source>
</evidence>
<dbReference type="InterPro" id="IPR004446">
    <property type="entry name" value="Heptose_bisP_phosphatase"/>
</dbReference>
<evidence type="ECO:0000256" key="4">
    <source>
        <dbReference type="ARBA" id="ARBA00022801"/>
    </source>
</evidence>
<evidence type="ECO:0000256" key="10">
    <source>
        <dbReference type="PIRSR" id="PIRSR004682-4"/>
    </source>
</evidence>
<keyword evidence="4 7" id="KW-0378">Hydrolase</keyword>
<feature type="binding site" evidence="10">
    <location>
        <position position="11"/>
    </location>
    <ligand>
        <name>Mg(2+)</name>
        <dbReference type="ChEBI" id="CHEBI:18420"/>
    </ligand>
</feature>
<dbReference type="STRING" id="1150600.ADIARSV_1233"/>
<comment type="similarity">
    <text evidence="7">Belongs to the gmhB family.</text>
</comment>
<name>R9GVJ7_9SPHI</name>
<keyword evidence="10" id="KW-0862">Zinc</keyword>
<evidence type="ECO:0000256" key="7">
    <source>
        <dbReference type="PIRNR" id="PIRNR004682"/>
    </source>
</evidence>
<reference evidence="11 12" key="1">
    <citation type="journal article" date="2013" name="Genome Announc.">
        <title>Draft Genome Sequence of Arcticibacter svalbardensis Strain MN12-7T, a Member of the Family Sphingobacteriaceae Isolated from an Arctic Soil Sample.</title>
        <authorList>
            <person name="Shivaji S."/>
            <person name="Ara S."/>
            <person name="Prasad S."/>
            <person name="Manasa B.P."/>
            <person name="Begum Z."/>
            <person name="Singh A."/>
            <person name="Kumar Pinnaka A."/>
        </authorList>
    </citation>
    <scope>NUCLEOTIDE SEQUENCE [LARGE SCALE GENOMIC DNA]</scope>
    <source>
        <strain evidence="11 12">MN12-7</strain>
    </source>
</reference>
<dbReference type="Pfam" id="PF13242">
    <property type="entry name" value="Hydrolase_like"/>
    <property type="match status" value="1"/>
</dbReference>
<dbReference type="EC" id="3.1.3.-" evidence="7"/>
<dbReference type="InterPro" id="IPR023214">
    <property type="entry name" value="HAD_sf"/>
</dbReference>
<feature type="active site" description="Nucleophile" evidence="8">
    <location>
        <position position="9"/>
    </location>
</feature>
<dbReference type="GO" id="GO:0005975">
    <property type="term" value="P:carbohydrate metabolic process"/>
    <property type="evidence" value="ECO:0007669"/>
    <property type="project" value="InterPro"/>
</dbReference>
<feature type="site" description="Stabilizes the phosphoryl group" evidence="9">
    <location>
        <position position="51"/>
    </location>
</feature>
<evidence type="ECO:0000256" key="5">
    <source>
        <dbReference type="ARBA" id="ARBA00023277"/>
    </source>
</evidence>
<evidence type="ECO:0000256" key="9">
    <source>
        <dbReference type="PIRSR" id="PIRSR004682-3"/>
    </source>
</evidence>
<feature type="active site" description="Nucleophile" evidence="8">
    <location>
        <position position="11"/>
    </location>
</feature>
<dbReference type="GO" id="GO:0005737">
    <property type="term" value="C:cytoplasm"/>
    <property type="evidence" value="ECO:0007669"/>
    <property type="project" value="UniProtKB-SubCell"/>
</dbReference>
<proteinExistence type="inferred from homology"/>
<organism evidence="11 12">
    <name type="scientific">Arcticibacter svalbardensis MN12-7</name>
    <dbReference type="NCBI Taxonomy" id="1150600"/>
    <lineage>
        <taxon>Bacteria</taxon>
        <taxon>Pseudomonadati</taxon>
        <taxon>Bacteroidota</taxon>
        <taxon>Sphingobacteriia</taxon>
        <taxon>Sphingobacteriales</taxon>
        <taxon>Sphingobacteriaceae</taxon>
        <taxon>Arcticibacter</taxon>
    </lineage>
</organism>
<evidence type="ECO:0000256" key="8">
    <source>
        <dbReference type="PIRSR" id="PIRSR004682-1"/>
    </source>
</evidence>
<comment type="cofactor">
    <cofactor evidence="10">
        <name>Mg(2+)</name>
        <dbReference type="ChEBI" id="CHEBI:18420"/>
    </cofactor>
</comment>
<feature type="site" description="Stabilizes the phosphoryl group" evidence="9">
    <location>
        <position position="109"/>
    </location>
</feature>
<evidence type="ECO:0000313" key="12">
    <source>
        <dbReference type="Proteomes" id="UP000014174"/>
    </source>
</evidence>
<comment type="subcellular location">
    <subcellularLocation>
        <location evidence="1 7">Cytoplasm</location>
    </subcellularLocation>
</comment>
<evidence type="ECO:0000256" key="1">
    <source>
        <dbReference type="ARBA" id="ARBA00004496"/>
    </source>
</evidence>
<sequence length="182" mass="20531">MMHKAVFIDKDGTLIQDVPYNVDPALIKLEEHALDGLKRIKELGYELIVISNQSGVAHGYFEESALQGVEAKIKELLHAHQITLDAFYYCPNHPEGKIEKYKLDCDFRKPKPGMILQAAVERGIDLSQSWMIGDILHDIEAGQRAGCKTILINNGNETEWIMNDFNHPDFTVKNINEAASKL</sequence>
<dbReference type="RefSeq" id="WP_016194474.1">
    <property type="nucleotide sequence ID" value="NZ_AQPN01000047.1"/>
</dbReference>
<dbReference type="InterPro" id="IPR006543">
    <property type="entry name" value="Histidinol-phos"/>
</dbReference>
<dbReference type="NCBIfam" id="TIGR01656">
    <property type="entry name" value="Histidinol-ppas"/>
    <property type="match status" value="1"/>
</dbReference>
<feature type="binding site" evidence="10">
    <location>
        <position position="9"/>
    </location>
    <ligand>
        <name>Mg(2+)</name>
        <dbReference type="ChEBI" id="CHEBI:18420"/>
    </ligand>
</feature>
<dbReference type="GO" id="GO:0016791">
    <property type="term" value="F:phosphatase activity"/>
    <property type="evidence" value="ECO:0007669"/>
    <property type="project" value="InterPro"/>
</dbReference>
<dbReference type="OrthoDB" id="9813880at2"/>
<dbReference type="InterPro" id="IPR006549">
    <property type="entry name" value="HAD-SF_hydro_IIIA"/>
</dbReference>
<dbReference type="PANTHER" id="PTHR42891">
    <property type="entry name" value="D-GLYCERO-BETA-D-MANNO-HEPTOSE-1,7-BISPHOSPHATE 7-PHOSPHATASE"/>
    <property type="match status" value="1"/>
</dbReference>